<evidence type="ECO:0000256" key="6">
    <source>
        <dbReference type="ARBA" id="ARBA00038105"/>
    </source>
</evidence>
<protein>
    <submittedName>
        <fullName evidence="9">Molecular chaperone DnaJ</fullName>
    </submittedName>
</protein>
<comment type="subcellular location">
    <subcellularLocation>
        <location evidence="1">Membrane</location>
        <topology evidence="1">Single-pass membrane protein</topology>
    </subcellularLocation>
</comment>
<dbReference type="PROSITE" id="PS50076">
    <property type="entry name" value="DNAJ_2"/>
    <property type="match status" value="1"/>
</dbReference>
<dbReference type="Pfam" id="PF00226">
    <property type="entry name" value="DnaJ"/>
    <property type="match status" value="1"/>
</dbReference>
<evidence type="ECO:0000313" key="9">
    <source>
        <dbReference type="EMBL" id="ALO46851.1"/>
    </source>
</evidence>
<evidence type="ECO:0000256" key="3">
    <source>
        <dbReference type="ARBA" id="ARBA00022989"/>
    </source>
</evidence>
<sequence>MFIFRLLAPLLLAVLAYWGLVRIQRKYALNQQQFRWLIVITAVLLVVLILIVMGRLPIQALAAPAIFILTFALRNAHWLLQLTSWLRGRRTSGPGGGRRSGRSSVNTDWLAMELAHSTGQMDGTVLKGMFQGQRLSALTLTELLELAQACQHDADSLQLLEAYLERVHPGWQENAGAAHGAREDSSAEGSMNETLALEILGLSPGATEDQIVAAHRRLMQKLHPDRGGSDYLAQRINAARDFLLSRIG</sequence>
<gene>
    <name evidence="9" type="ORF">PS2015_2216</name>
</gene>
<feature type="domain" description="J" evidence="8">
    <location>
        <begin position="195"/>
        <end position="248"/>
    </location>
</feature>
<dbReference type="AlphaFoldDB" id="A0A0S2KFG1"/>
<dbReference type="Gene3D" id="1.10.287.110">
    <property type="entry name" value="DnaJ domain"/>
    <property type="match status" value="1"/>
</dbReference>
<name>A0A0S2KFG1_9GAMM</name>
<feature type="transmembrane region" description="Helical" evidence="7">
    <location>
        <begin position="35"/>
        <end position="54"/>
    </location>
</feature>
<dbReference type="CDD" id="cd06257">
    <property type="entry name" value="DnaJ"/>
    <property type="match status" value="1"/>
</dbReference>
<dbReference type="SMART" id="SM00271">
    <property type="entry name" value="DnaJ"/>
    <property type="match status" value="1"/>
</dbReference>
<dbReference type="Proteomes" id="UP000065641">
    <property type="component" value="Chromosome"/>
</dbReference>
<feature type="transmembrane region" description="Helical" evidence="7">
    <location>
        <begin position="60"/>
        <end position="80"/>
    </location>
</feature>
<evidence type="ECO:0000256" key="2">
    <source>
        <dbReference type="ARBA" id="ARBA00022692"/>
    </source>
</evidence>
<dbReference type="PANTHER" id="PTHR12763:SF28">
    <property type="entry name" value="GEO10507P1-RELATED"/>
    <property type="match status" value="1"/>
</dbReference>
<evidence type="ECO:0000313" key="10">
    <source>
        <dbReference type="Proteomes" id="UP000065641"/>
    </source>
</evidence>
<evidence type="ECO:0000256" key="1">
    <source>
        <dbReference type="ARBA" id="ARBA00004167"/>
    </source>
</evidence>
<proteinExistence type="inferred from homology"/>
<keyword evidence="4 7" id="KW-0472">Membrane</keyword>
<keyword evidence="10" id="KW-1185">Reference proteome</keyword>
<dbReference type="InterPro" id="IPR036869">
    <property type="entry name" value="J_dom_sf"/>
</dbReference>
<keyword evidence="3 7" id="KW-1133">Transmembrane helix</keyword>
<dbReference type="SUPFAM" id="SSF46565">
    <property type="entry name" value="Chaperone J-domain"/>
    <property type="match status" value="1"/>
</dbReference>
<comment type="similarity">
    <text evidence="6">Belongs to the TIM14 family.</text>
</comment>
<keyword evidence="5" id="KW-0143">Chaperone</keyword>
<dbReference type="OrthoDB" id="9811070at2"/>
<evidence type="ECO:0000256" key="5">
    <source>
        <dbReference type="ARBA" id="ARBA00023186"/>
    </source>
</evidence>
<dbReference type="PANTHER" id="PTHR12763">
    <property type="match status" value="1"/>
</dbReference>
<evidence type="ECO:0000256" key="4">
    <source>
        <dbReference type="ARBA" id="ARBA00023136"/>
    </source>
</evidence>
<dbReference type="KEGG" id="pspi:PS2015_2216"/>
<evidence type="ECO:0000256" key="7">
    <source>
        <dbReference type="SAM" id="Phobius"/>
    </source>
</evidence>
<dbReference type="GO" id="GO:0016020">
    <property type="term" value="C:membrane"/>
    <property type="evidence" value="ECO:0007669"/>
    <property type="project" value="UniProtKB-SubCell"/>
</dbReference>
<organism evidence="9 10">
    <name type="scientific">Pseudohongiella spirulinae</name>
    <dbReference type="NCBI Taxonomy" id="1249552"/>
    <lineage>
        <taxon>Bacteria</taxon>
        <taxon>Pseudomonadati</taxon>
        <taxon>Pseudomonadota</taxon>
        <taxon>Gammaproteobacteria</taxon>
        <taxon>Pseudomonadales</taxon>
        <taxon>Pseudohongiellaceae</taxon>
        <taxon>Pseudohongiella</taxon>
    </lineage>
</organism>
<dbReference type="RefSeq" id="WP_058022306.1">
    <property type="nucleotide sequence ID" value="NZ_CP013189.1"/>
</dbReference>
<keyword evidence="2 7" id="KW-0812">Transmembrane</keyword>
<dbReference type="EMBL" id="CP013189">
    <property type="protein sequence ID" value="ALO46851.1"/>
    <property type="molecule type" value="Genomic_DNA"/>
</dbReference>
<accession>A0A0S2KFG1</accession>
<dbReference type="STRING" id="1249552.PS2015_2216"/>
<feature type="transmembrane region" description="Helical" evidence="7">
    <location>
        <begin position="6"/>
        <end position="23"/>
    </location>
</feature>
<dbReference type="InterPro" id="IPR001623">
    <property type="entry name" value="DnaJ_domain"/>
</dbReference>
<evidence type="ECO:0000259" key="8">
    <source>
        <dbReference type="PROSITE" id="PS50076"/>
    </source>
</evidence>
<reference evidence="9 10" key="1">
    <citation type="submission" date="2015-11" db="EMBL/GenBank/DDBJ databases">
        <authorList>
            <person name="Zhang Y."/>
            <person name="Guo Z."/>
        </authorList>
    </citation>
    <scope>NUCLEOTIDE SEQUENCE [LARGE SCALE GENOMIC DNA]</scope>
    <source>
        <strain evidence="9 10">KCTC 32221</strain>
    </source>
</reference>